<feature type="compositionally biased region" description="Polar residues" evidence="1">
    <location>
        <begin position="147"/>
        <end position="157"/>
    </location>
</feature>
<name>A0A9W9ZT88_9CNID</name>
<feature type="compositionally biased region" description="Pro residues" evidence="1">
    <location>
        <begin position="200"/>
        <end position="213"/>
    </location>
</feature>
<proteinExistence type="predicted"/>
<accession>A0A9W9ZT88</accession>
<feature type="region of interest" description="Disordered" evidence="1">
    <location>
        <begin position="405"/>
        <end position="486"/>
    </location>
</feature>
<feature type="compositionally biased region" description="Basic and acidic residues" evidence="1">
    <location>
        <begin position="405"/>
        <end position="429"/>
    </location>
</feature>
<comment type="caution">
    <text evidence="2">The sequence shown here is derived from an EMBL/GenBank/DDBJ whole genome shotgun (WGS) entry which is preliminary data.</text>
</comment>
<keyword evidence="3" id="KW-1185">Reference proteome</keyword>
<feature type="compositionally biased region" description="Low complexity" evidence="1">
    <location>
        <begin position="441"/>
        <end position="457"/>
    </location>
</feature>
<evidence type="ECO:0000256" key="1">
    <source>
        <dbReference type="SAM" id="MobiDB-lite"/>
    </source>
</evidence>
<organism evidence="2 3">
    <name type="scientific">Desmophyllum pertusum</name>
    <dbReference type="NCBI Taxonomy" id="174260"/>
    <lineage>
        <taxon>Eukaryota</taxon>
        <taxon>Metazoa</taxon>
        <taxon>Cnidaria</taxon>
        <taxon>Anthozoa</taxon>
        <taxon>Hexacorallia</taxon>
        <taxon>Scleractinia</taxon>
        <taxon>Caryophylliina</taxon>
        <taxon>Caryophylliidae</taxon>
        <taxon>Desmophyllum</taxon>
    </lineage>
</organism>
<evidence type="ECO:0000313" key="2">
    <source>
        <dbReference type="EMBL" id="KAJ7386633.1"/>
    </source>
</evidence>
<feature type="compositionally biased region" description="Basic and acidic residues" evidence="1">
    <location>
        <begin position="226"/>
        <end position="243"/>
    </location>
</feature>
<reference evidence="2" key="1">
    <citation type="submission" date="2023-01" db="EMBL/GenBank/DDBJ databases">
        <title>Genome assembly of the deep-sea coral Lophelia pertusa.</title>
        <authorList>
            <person name="Herrera S."/>
            <person name="Cordes E."/>
        </authorList>
    </citation>
    <scope>NUCLEOTIDE SEQUENCE</scope>
    <source>
        <strain evidence="2">USNM1676648</strain>
        <tissue evidence="2">Polyp</tissue>
    </source>
</reference>
<feature type="compositionally biased region" description="Polar residues" evidence="1">
    <location>
        <begin position="259"/>
        <end position="268"/>
    </location>
</feature>
<gene>
    <name evidence="2" type="ORF">OS493_008784</name>
</gene>
<dbReference type="Proteomes" id="UP001163046">
    <property type="component" value="Unassembled WGS sequence"/>
</dbReference>
<feature type="region of interest" description="Disordered" evidence="1">
    <location>
        <begin position="147"/>
        <end position="274"/>
    </location>
</feature>
<sequence length="486" mass="54376">MKSQNNTVKTQAAFQHLYWKNRSDKDLLLYSTLMKMTICQVPVTLSQRCEGSCNTVSCKQTAATTGDRVSRIKQCTKPATSQSATCGSRVQSLEHRQQPQLLRPQEVRTVEVPWYEDQQPQIQTQSSEQRRVQPVVVVRPLSSNQQVISNGIVQRGNTGSGPVDQNREPQPVRGTQASVKSTPGERLIGGQAATQEEPPARTPPVYQPPPPYTPRENRISPPLPPEADRRQSVETQHSFREEVPSSISSYRGRPGARLWSSSTGTPDTGQLGEMHSFNEQEPSFLQGPLRPPSYYEATNQSDRVPLESAVHRVKHTSQSVPNATVTVMNGTNDNQRSPPPQYSVQPEVFAELPVRHILPEPEVLPSAGRQPVALVRPEVNTSQRLDISQEDAQRFENRVRQLQRERAVERREETVDGTRADVGDNRRPQEVAPASIRVLHRSNSSESRNSEQSVQSSQDDEEPVDNDPTIELHRVEVYKNPNLASV</sequence>
<evidence type="ECO:0000313" key="3">
    <source>
        <dbReference type="Proteomes" id="UP001163046"/>
    </source>
</evidence>
<protein>
    <submittedName>
        <fullName evidence="2">Uncharacterized protein</fullName>
    </submittedName>
</protein>
<dbReference type="AlphaFoldDB" id="A0A9W9ZT88"/>
<dbReference type="OrthoDB" id="2187496at2759"/>
<dbReference type="EMBL" id="MU825876">
    <property type="protein sequence ID" value="KAJ7386633.1"/>
    <property type="molecule type" value="Genomic_DNA"/>
</dbReference>